<dbReference type="Proteomes" id="UP001470809">
    <property type="component" value="Chromosome"/>
</dbReference>
<evidence type="ECO:0000256" key="2">
    <source>
        <dbReference type="ARBA" id="ARBA00012438"/>
    </source>
</evidence>
<accession>A0AAN0NJT7</accession>
<dbReference type="GO" id="GO:0000155">
    <property type="term" value="F:phosphorelay sensor kinase activity"/>
    <property type="evidence" value="ECO:0007669"/>
    <property type="project" value="InterPro"/>
</dbReference>
<feature type="domain" description="Response regulatory" evidence="8">
    <location>
        <begin position="637"/>
        <end position="753"/>
    </location>
</feature>
<dbReference type="SUPFAM" id="SSF47384">
    <property type="entry name" value="Homodimeric domain of signal transducing histidine kinase"/>
    <property type="match status" value="1"/>
</dbReference>
<keyword evidence="5" id="KW-0175">Coiled coil</keyword>
<organism evidence="9 10">
    <name type="scientific">Yoonia rhodophyticola</name>
    <dbReference type="NCBI Taxonomy" id="3137370"/>
    <lineage>
        <taxon>Bacteria</taxon>
        <taxon>Pseudomonadati</taxon>
        <taxon>Pseudomonadota</taxon>
        <taxon>Alphaproteobacteria</taxon>
        <taxon>Rhodobacterales</taxon>
        <taxon>Paracoccaceae</taxon>
        <taxon>Yoonia</taxon>
    </lineage>
</organism>
<dbReference type="SMART" id="SM00448">
    <property type="entry name" value="REC"/>
    <property type="match status" value="1"/>
</dbReference>
<keyword evidence="9" id="KW-0067">ATP-binding</keyword>
<dbReference type="Gene3D" id="3.30.450.20">
    <property type="entry name" value="PAS domain"/>
    <property type="match status" value="1"/>
</dbReference>
<evidence type="ECO:0000256" key="4">
    <source>
        <dbReference type="PROSITE-ProRule" id="PRU00169"/>
    </source>
</evidence>
<dbReference type="PANTHER" id="PTHR43065">
    <property type="entry name" value="SENSOR HISTIDINE KINASE"/>
    <property type="match status" value="1"/>
</dbReference>
<dbReference type="KEGG" id="yrh:AABB31_16045"/>
<reference evidence="9 10" key="2">
    <citation type="submission" date="2024-08" db="EMBL/GenBank/DDBJ databases">
        <title>Phylogenomic analyses of a clade within the roseobacter group suggest taxonomic reassignments of species of the genera Aestuariivita, Citreicella, Loktanella, Nautella, Pelagibaca, Ruegeria, Thalassobius, Thiobacimonas and Tropicibacter, and the proposal o.</title>
        <authorList>
            <person name="Jeon C.O."/>
        </authorList>
    </citation>
    <scope>NUCLEOTIDE SEQUENCE [LARGE SCALE GENOMIC DNA]</scope>
    <source>
        <strain evidence="9 10">SS1-5</strain>
    </source>
</reference>
<dbReference type="InterPro" id="IPR004358">
    <property type="entry name" value="Sig_transdc_His_kin-like_C"/>
</dbReference>
<evidence type="ECO:0000313" key="9">
    <source>
        <dbReference type="EMBL" id="WZU66537.2"/>
    </source>
</evidence>
<dbReference type="SMART" id="SM00388">
    <property type="entry name" value="HisKA"/>
    <property type="match status" value="1"/>
</dbReference>
<dbReference type="AlphaFoldDB" id="A0AAN0NJT7"/>
<feature type="domain" description="Histidine kinase" evidence="7">
    <location>
        <begin position="390"/>
        <end position="613"/>
    </location>
</feature>
<protein>
    <recommendedName>
        <fullName evidence="2">histidine kinase</fullName>
        <ecNumber evidence="2">2.7.13.3</ecNumber>
    </recommendedName>
</protein>
<feature type="transmembrane region" description="Helical" evidence="6">
    <location>
        <begin position="32"/>
        <end position="51"/>
    </location>
</feature>
<dbReference type="PROSITE" id="PS51257">
    <property type="entry name" value="PROKAR_LIPOPROTEIN"/>
    <property type="match status" value="1"/>
</dbReference>
<dbReference type="RefSeq" id="WP_373635828.1">
    <property type="nucleotide sequence ID" value="NZ_CP151767.2"/>
</dbReference>
<dbReference type="InterPro" id="IPR000014">
    <property type="entry name" value="PAS"/>
</dbReference>
<evidence type="ECO:0000259" key="7">
    <source>
        <dbReference type="PROSITE" id="PS50109"/>
    </source>
</evidence>
<evidence type="ECO:0000259" key="8">
    <source>
        <dbReference type="PROSITE" id="PS50110"/>
    </source>
</evidence>
<evidence type="ECO:0000256" key="6">
    <source>
        <dbReference type="SAM" id="Phobius"/>
    </source>
</evidence>
<dbReference type="Pfam" id="PF00072">
    <property type="entry name" value="Response_reg"/>
    <property type="match status" value="1"/>
</dbReference>
<keyword evidence="3 4" id="KW-0597">Phosphoprotein</keyword>
<dbReference type="PROSITE" id="PS50110">
    <property type="entry name" value="RESPONSE_REGULATORY"/>
    <property type="match status" value="1"/>
</dbReference>
<dbReference type="Pfam" id="PF13426">
    <property type="entry name" value="PAS_9"/>
    <property type="match status" value="1"/>
</dbReference>
<dbReference type="EMBL" id="CP151767">
    <property type="protein sequence ID" value="WZU66537.2"/>
    <property type="molecule type" value="Genomic_DNA"/>
</dbReference>
<name>A0AAN0NJT7_9RHOB</name>
<feature type="coiled-coil region" evidence="5">
    <location>
        <begin position="485"/>
        <end position="512"/>
    </location>
</feature>
<evidence type="ECO:0000256" key="3">
    <source>
        <dbReference type="ARBA" id="ARBA00022553"/>
    </source>
</evidence>
<dbReference type="Gene3D" id="1.10.287.130">
    <property type="match status" value="1"/>
</dbReference>
<dbReference type="EC" id="2.7.13.3" evidence="2"/>
<dbReference type="Pfam" id="PF02518">
    <property type="entry name" value="HATPase_c"/>
    <property type="match status" value="1"/>
</dbReference>
<dbReference type="InterPro" id="IPR036890">
    <property type="entry name" value="HATPase_C_sf"/>
</dbReference>
<dbReference type="Gene3D" id="3.40.50.2300">
    <property type="match status" value="1"/>
</dbReference>
<keyword evidence="9" id="KW-0547">Nucleotide-binding</keyword>
<dbReference type="InterPro" id="IPR003594">
    <property type="entry name" value="HATPase_dom"/>
</dbReference>
<evidence type="ECO:0000313" key="10">
    <source>
        <dbReference type="Proteomes" id="UP001470809"/>
    </source>
</evidence>
<dbReference type="SUPFAM" id="SSF52172">
    <property type="entry name" value="CheY-like"/>
    <property type="match status" value="1"/>
</dbReference>
<sequence>MRLPKTIWLCGAALACFGAATAVSGIAQRALLLAGGILVMLSAWNIIWWALRRQAARGILAETRRLTQADPDQVFLTDEAGEIIHENPAAMDRFGTRTGQAMSAVLGTFMASPEALHRRMLGQIRNGAAVKEDIVTRGGRFRLSVSQLAPAHLLWRLDDLGAAETQPGGSDQSGLPQIVAEPDGRIVHINAACRAFLGHSPASLSALFESSSVRSGQSCIVQAAAGPTRVILAEMPGQSRRREIYLVVLGDVDAPRTVGAGWDAIEDLPVPLMKIAPSGEVIASNREARQLLNIKNTDGKRIADMLDGLGRPINDWLREAAEGRGGHASQFLRGRGPNQDTFVQVTLNLSSDASEGHLIAVLNDVTELKTLEAQFVQSQKMQAIGQLAGGVAHDFNNLLTAISGHCDLLLLRHDEGDQNYGDLIQIHQNANRAASLVGQLLAFSRKQNLQPEIIDLRDTLSDLTHLLNRLVGEKVTLSLNHDPALMQIKADKRQLEQVLMNLVVNARDAMQRGGEIRIVTENMILKSQMVRDRATIPPGEYVVVKVIDEGHGITPDRLPKIFEPFYTTKRTGEGTGLGLSTAYGIVKQTGGYIFAESDVGKGTQFSLLFPSYDLPVAEPLEIQAAAPERASEKVDGVVLLVEDEAPVRAFASRALRLRGYTVLEADCAEAALDLLSDADLNVDIFVTDVIMPGMDGPTWVRVALEKRPDTKVVFVSGYAEDAFGDEKSRIPNSVFLPKPFSLSALTQTVQTQLEDHRQPVRATAS</sequence>
<dbReference type="SMART" id="SM00387">
    <property type="entry name" value="HATPase_c"/>
    <property type="match status" value="1"/>
</dbReference>
<evidence type="ECO:0000256" key="5">
    <source>
        <dbReference type="SAM" id="Coils"/>
    </source>
</evidence>
<feature type="modified residue" description="4-aspartylphosphate" evidence="4">
    <location>
        <position position="688"/>
    </location>
</feature>
<dbReference type="GO" id="GO:0005524">
    <property type="term" value="F:ATP binding"/>
    <property type="evidence" value="ECO:0007669"/>
    <property type="project" value="UniProtKB-KW"/>
</dbReference>
<keyword evidence="6" id="KW-1133">Transmembrane helix</keyword>
<dbReference type="PRINTS" id="PR00344">
    <property type="entry name" value="BCTRLSENSOR"/>
</dbReference>
<dbReference type="Gene3D" id="3.30.565.10">
    <property type="entry name" value="Histidine kinase-like ATPase, C-terminal domain"/>
    <property type="match status" value="1"/>
</dbReference>
<comment type="catalytic activity">
    <reaction evidence="1">
        <text>ATP + protein L-histidine = ADP + protein N-phospho-L-histidine.</text>
        <dbReference type="EC" id="2.7.13.3"/>
    </reaction>
</comment>
<dbReference type="InterPro" id="IPR003661">
    <property type="entry name" value="HisK_dim/P_dom"/>
</dbReference>
<dbReference type="SUPFAM" id="SSF55785">
    <property type="entry name" value="PYP-like sensor domain (PAS domain)"/>
    <property type="match status" value="1"/>
</dbReference>
<dbReference type="InterPro" id="IPR001789">
    <property type="entry name" value="Sig_transdc_resp-reg_receiver"/>
</dbReference>
<dbReference type="PANTHER" id="PTHR43065:SF42">
    <property type="entry name" value="TWO-COMPONENT SENSOR PPRA"/>
    <property type="match status" value="1"/>
</dbReference>
<keyword evidence="6" id="KW-0812">Transmembrane</keyword>
<proteinExistence type="predicted"/>
<dbReference type="InterPro" id="IPR036097">
    <property type="entry name" value="HisK_dim/P_sf"/>
</dbReference>
<dbReference type="InterPro" id="IPR011006">
    <property type="entry name" value="CheY-like_superfamily"/>
</dbReference>
<dbReference type="PROSITE" id="PS50109">
    <property type="entry name" value="HIS_KIN"/>
    <property type="match status" value="1"/>
</dbReference>
<gene>
    <name evidence="9" type="ORF">AABB31_16045</name>
</gene>
<keyword evidence="10" id="KW-1185">Reference proteome</keyword>
<keyword evidence="6" id="KW-0472">Membrane</keyword>
<reference evidence="10" key="1">
    <citation type="submission" date="2024-04" db="EMBL/GenBank/DDBJ databases">
        <title>Phylogenomic analyses of a clade within the roseobacter group suggest taxonomic reassignments of species of the genera Aestuariivita, Citreicella, Loktanella, Nautella, Pelagibaca, Ruegeria, Thalassobius, Thiobacimonas and Tropicibacter, and the proposal o.</title>
        <authorList>
            <person name="Jeon C.O."/>
        </authorList>
    </citation>
    <scope>NUCLEOTIDE SEQUENCE [LARGE SCALE GENOMIC DNA]</scope>
    <source>
        <strain evidence="10">SS1-5</strain>
    </source>
</reference>
<dbReference type="Pfam" id="PF00512">
    <property type="entry name" value="HisKA"/>
    <property type="match status" value="1"/>
</dbReference>
<evidence type="ECO:0000256" key="1">
    <source>
        <dbReference type="ARBA" id="ARBA00000085"/>
    </source>
</evidence>
<dbReference type="InterPro" id="IPR035965">
    <property type="entry name" value="PAS-like_dom_sf"/>
</dbReference>
<dbReference type="SUPFAM" id="SSF55874">
    <property type="entry name" value="ATPase domain of HSP90 chaperone/DNA topoisomerase II/histidine kinase"/>
    <property type="match status" value="1"/>
</dbReference>
<dbReference type="InterPro" id="IPR005467">
    <property type="entry name" value="His_kinase_dom"/>
</dbReference>
<dbReference type="CDD" id="cd00082">
    <property type="entry name" value="HisKA"/>
    <property type="match status" value="1"/>
</dbReference>